<dbReference type="PANTHER" id="PTHR33694:SF1">
    <property type="entry name" value="UDP-3-O-ACYL-N-ACETYLGLUCOSAMINE DEACETYLASE 1, MITOCHONDRIAL-RELATED"/>
    <property type="match status" value="1"/>
</dbReference>
<dbReference type="InterPro" id="IPR020568">
    <property type="entry name" value="Ribosomal_Su5_D2-typ_SF"/>
</dbReference>
<dbReference type="InterPro" id="IPR013839">
    <property type="entry name" value="DNAligase_adenylation"/>
</dbReference>
<dbReference type="Gene3D" id="3.30.230.20">
    <property type="entry name" value="lpxc deacetylase, domain 1"/>
    <property type="match status" value="1"/>
</dbReference>
<dbReference type="GO" id="GO:0009245">
    <property type="term" value="P:lipid A biosynthetic process"/>
    <property type="evidence" value="ECO:0007669"/>
    <property type="project" value="InterPro"/>
</dbReference>
<dbReference type="InterPro" id="IPR015870">
    <property type="entry name" value="UDP-acyl_N-AcGlcN_deAcase_N"/>
</dbReference>
<keyword evidence="2" id="KW-0234">DNA repair</keyword>
<evidence type="ECO:0000256" key="1">
    <source>
        <dbReference type="ARBA" id="ARBA00022763"/>
    </source>
</evidence>
<dbReference type="GO" id="GO:0006260">
    <property type="term" value="P:DNA replication"/>
    <property type="evidence" value="ECO:0007669"/>
    <property type="project" value="InterPro"/>
</dbReference>
<organism evidence="3">
    <name type="scientific">Cyprideis torosa</name>
    <dbReference type="NCBI Taxonomy" id="163714"/>
    <lineage>
        <taxon>Eukaryota</taxon>
        <taxon>Metazoa</taxon>
        <taxon>Ecdysozoa</taxon>
        <taxon>Arthropoda</taxon>
        <taxon>Crustacea</taxon>
        <taxon>Oligostraca</taxon>
        <taxon>Ostracoda</taxon>
        <taxon>Podocopa</taxon>
        <taxon>Podocopida</taxon>
        <taxon>Cytherocopina</taxon>
        <taxon>Cytheroidea</taxon>
        <taxon>Cytherideidae</taxon>
        <taxon>Cyprideis</taxon>
    </lineage>
</organism>
<reference evidence="3" key="1">
    <citation type="submission" date="2020-11" db="EMBL/GenBank/DDBJ databases">
        <authorList>
            <person name="Tran Van P."/>
        </authorList>
    </citation>
    <scope>NUCLEOTIDE SEQUENCE</scope>
</reference>
<dbReference type="GO" id="GO:0016020">
    <property type="term" value="C:membrane"/>
    <property type="evidence" value="ECO:0007669"/>
    <property type="project" value="GOC"/>
</dbReference>
<dbReference type="InterPro" id="IPR033136">
    <property type="entry name" value="DNA_ligase_CS"/>
</dbReference>
<dbReference type="SUPFAM" id="SSF56091">
    <property type="entry name" value="DNA ligase/mRNA capping enzyme, catalytic domain"/>
    <property type="match status" value="1"/>
</dbReference>
<evidence type="ECO:0000256" key="2">
    <source>
        <dbReference type="ARBA" id="ARBA00023204"/>
    </source>
</evidence>
<gene>
    <name evidence="3" type="ORF">CTOB1V02_LOCUS11688</name>
</gene>
<protein>
    <submittedName>
        <fullName evidence="3">Uncharacterized protein</fullName>
    </submittedName>
</protein>
<dbReference type="SUPFAM" id="SSF54211">
    <property type="entry name" value="Ribosomal protein S5 domain 2-like"/>
    <property type="match status" value="1"/>
</dbReference>
<dbReference type="EMBL" id="OB667153">
    <property type="protein sequence ID" value="CAD7233869.1"/>
    <property type="molecule type" value="Genomic_DNA"/>
</dbReference>
<sequence>MAAFRGCGVDNAFVEIDANEVPILDGSSQPFIEILEEAGVQVQSQPRRAIRILKEVTYQEGDKSVTLSPSQVPVYTGQIDYDNPAIGSQRYEKGRLVYAATRGDGYEGEDITANVKVVDDIPKALNGSFPDVLEVRGEVYMARSDFLALNKKQEEEGKPSFANPRNAAAGSLRQLDAKITAQRPLMFFGYALGEVGRTGVLTPVARLEPITVGGVVVSNATLHNEDEIRRKDVRIGDHLTIQRAGDVIPQVVNVLLDK</sequence>
<proteinExistence type="predicted"/>
<dbReference type="GO" id="GO:0003911">
    <property type="term" value="F:DNA ligase (NAD+) activity"/>
    <property type="evidence" value="ECO:0007669"/>
    <property type="project" value="InterPro"/>
</dbReference>
<accession>A0A7R8WRT5</accession>
<keyword evidence="1" id="KW-0227">DNA damage</keyword>
<dbReference type="OrthoDB" id="19145at2759"/>
<feature type="non-terminal residue" evidence="3">
    <location>
        <position position="258"/>
    </location>
</feature>
<dbReference type="AlphaFoldDB" id="A0A7R8WRT5"/>
<dbReference type="PANTHER" id="PTHR33694">
    <property type="entry name" value="UDP-3-O-ACYL-N-ACETYLGLUCOSAMINE DEACETYLASE 1, MITOCHONDRIAL-RELATED"/>
    <property type="match status" value="1"/>
</dbReference>
<dbReference type="SMART" id="SM00532">
    <property type="entry name" value="LIGANc"/>
    <property type="match status" value="1"/>
</dbReference>
<dbReference type="Pfam" id="PF01653">
    <property type="entry name" value="DNA_ligase_aden"/>
    <property type="match status" value="1"/>
</dbReference>
<name>A0A7R8WRT5_9CRUS</name>
<dbReference type="PROSITE" id="PS01056">
    <property type="entry name" value="DNA_LIGASE_N2"/>
    <property type="match status" value="1"/>
</dbReference>
<dbReference type="GO" id="GO:0103117">
    <property type="term" value="F:UDP-3-O-acyl-N-acetylglucosamine deacetylase activity"/>
    <property type="evidence" value="ECO:0007669"/>
    <property type="project" value="InterPro"/>
</dbReference>
<evidence type="ECO:0000313" key="3">
    <source>
        <dbReference type="EMBL" id="CAD7233869.1"/>
    </source>
</evidence>
<dbReference type="InterPro" id="IPR004463">
    <property type="entry name" value="UDP-acyl_GlcNac_deAcase"/>
</dbReference>
<dbReference type="GO" id="GO:0006281">
    <property type="term" value="P:DNA repair"/>
    <property type="evidence" value="ECO:0007669"/>
    <property type="project" value="UniProtKB-KW"/>
</dbReference>
<dbReference type="InterPro" id="IPR013840">
    <property type="entry name" value="DNAligase_N"/>
</dbReference>
<dbReference type="Gene3D" id="3.30.470.30">
    <property type="entry name" value="DNA ligase/mRNA capping enzyme"/>
    <property type="match status" value="1"/>
</dbReference>